<feature type="binding site" evidence="14">
    <location>
        <position position="221"/>
    </location>
    <ligand>
        <name>O2</name>
        <dbReference type="ChEBI" id="CHEBI:15379"/>
    </ligand>
</feature>
<keyword evidence="9 12" id="KW-0576">Peroxisome</keyword>
<dbReference type="OMA" id="ATMYKMS"/>
<evidence type="ECO:0000256" key="3">
    <source>
        <dbReference type="ARBA" id="ARBA00004831"/>
    </source>
</evidence>
<comment type="subcellular location">
    <subcellularLocation>
        <location evidence="2 12">Peroxisome</location>
    </subcellularLocation>
</comment>
<feature type="active site" description="Charge relay system" evidence="13">
    <location>
        <position position="12"/>
    </location>
</feature>
<dbReference type="STRING" id="6832.A0A553N828"/>
<feature type="binding site" evidence="14">
    <location>
        <position position="146"/>
    </location>
    <ligand>
        <name>urate</name>
        <dbReference type="ChEBI" id="CHEBI:17775"/>
    </ligand>
</feature>
<gene>
    <name evidence="16" type="ORF">TCAL_03190</name>
</gene>
<dbReference type="EMBL" id="VCGU01000459">
    <property type="protein sequence ID" value="TRY61549.1"/>
    <property type="molecule type" value="Genomic_DNA"/>
</dbReference>
<dbReference type="PRINTS" id="PR00093">
    <property type="entry name" value="URICASE"/>
</dbReference>
<proteinExistence type="inferred from homology"/>
<comment type="catalytic activity">
    <reaction evidence="11 12 15">
        <text>urate + O2 + H2O = 5-hydroxyisourate + H2O2</text>
        <dbReference type="Rhea" id="RHEA:21368"/>
        <dbReference type="ChEBI" id="CHEBI:15377"/>
        <dbReference type="ChEBI" id="CHEBI:15379"/>
        <dbReference type="ChEBI" id="CHEBI:16240"/>
        <dbReference type="ChEBI" id="CHEBI:17775"/>
        <dbReference type="ChEBI" id="CHEBI:18072"/>
        <dbReference type="EC" id="1.7.3.3"/>
    </reaction>
</comment>
<dbReference type="Proteomes" id="UP000318571">
    <property type="component" value="Chromosome 8"/>
</dbReference>
<dbReference type="NCBIfam" id="TIGR03383">
    <property type="entry name" value="urate_oxi"/>
    <property type="match status" value="1"/>
</dbReference>
<dbReference type="Pfam" id="PF01014">
    <property type="entry name" value="Uricase"/>
    <property type="match status" value="2"/>
</dbReference>
<evidence type="ECO:0000256" key="6">
    <source>
        <dbReference type="ARBA" id="ARBA00017098"/>
    </source>
</evidence>
<sequence>MVYAITEREYGKSLVKLLHVKRDGLVHTIKEFEVATKLKLNSEKDYIEGNNEDIVATDSQKNTVYLLAKRFGVSNPERFALLLARHFLNQYSHVVRAKIEVVTLVRNGTAQVESGLNKLQVLKTTQSAFVNFYRDEFASLPDMEDRIFSTVVKANWTYDTIANVNFDQAFEKVKLAILRGFAGCPDRGVYSPSVQQSMYLIQKDILDQIRQLRDVYMQMPNKHYFSVDLSKFPRVGSKTNDEVFLPVDKPSGMIEATLARNDFRAKM</sequence>
<dbReference type="PANTHER" id="PTHR42874">
    <property type="entry name" value="URICASE"/>
    <property type="match status" value="1"/>
</dbReference>
<dbReference type="GO" id="GO:0005777">
    <property type="term" value="C:peroxisome"/>
    <property type="evidence" value="ECO:0007669"/>
    <property type="project" value="UniProtKB-SubCell"/>
</dbReference>
<comment type="pathway">
    <text evidence="3 12">Purine metabolism; urate degradation; (S)-allantoin from urate: step 1/3.</text>
</comment>
<dbReference type="InterPro" id="IPR002042">
    <property type="entry name" value="Uricase"/>
</dbReference>
<keyword evidence="8 12" id="KW-0560">Oxidoreductase</keyword>
<feature type="active site" description="Charge relay system" evidence="13">
    <location>
        <position position="223"/>
    </location>
</feature>
<evidence type="ECO:0000256" key="5">
    <source>
        <dbReference type="ARBA" id="ARBA00012598"/>
    </source>
</evidence>
<keyword evidence="17" id="KW-1185">Reference proteome</keyword>
<dbReference type="PANTHER" id="PTHR42874:SF1">
    <property type="entry name" value="URICASE"/>
    <property type="match status" value="1"/>
</dbReference>
<evidence type="ECO:0000256" key="4">
    <source>
        <dbReference type="ARBA" id="ARBA00009760"/>
    </source>
</evidence>
<dbReference type="InterPro" id="IPR019842">
    <property type="entry name" value="Uricase_CS"/>
</dbReference>
<feature type="binding site" evidence="14">
    <location>
        <position position="146"/>
    </location>
    <ligand>
        <name>5-hydroxyisourate</name>
        <dbReference type="ChEBI" id="CHEBI:18072"/>
    </ligand>
</feature>
<dbReference type="Gene3D" id="3.10.270.10">
    <property type="entry name" value="Urate Oxidase"/>
    <property type="match status" value="2"/>
</dbReference>
<evidence type="ECO:0000256" key="8">
    <source>
        <dbReference type="ARBA" id="ARBA00023002"/>
    </source>
</evidence>
<feature type="binding site" evidence="14">
    <location>
        <position position="57"/>
    </location>
    <ligand>
        <name>O2</name>
        <dbReference type="ChEBI" id="CHEBI:15379"/>
    </ligand>
</feature>
<accession>A0A553N828</accession>
<keyword evidence="7 12" id="KW-0659">Purine metabolism</keyword>
<feature type="binding site" evidence="14">
    <location>
        <position position="57"/>
    </location>
    <ligand>
        <name>urate</name>
        <dbReference type="ChEBI" id="CHEBI:17775"/>
    </ligand>
</feature>
<feature type="binding site" evidence="14">
    <location>
        <position position="57"/>
    </location>
    <ligand>
        <name>5-hydroxyisourate</name>
        <dbReference type="ChEBI" id="CHEBI:18072"/>
    </ligand>
</feature>
<evidence type="ECO:0000313" key="16">
    <source>
        <dbReference type="EMBL" id="TRY61549.1"/>
    </source>
</evidence>
<evidence type="ECO:0000256" key="12">
    <source>
        <dbReference type="PIRNR" id="PIRNR000241"/>
    </source>
</evidence>
<protein>
    <recommendedName>
        <fullName evidence="6 12">Uricase</fullName>
        <ecNumber evidence="5 12">1.7.3.3</ecNumber>
    </recommendedName>
    <alternativeName>
        <fullName evidence="10 12">Urate oxidase</fullName>
    </alternativeName>
</protein>
<dbReference type="GO" id="GO:0006145">
    <property type="term" value="P:purine nucleobase catabolic process"/>
    <property type="evidence" value="ECO:0007669"/>
    <property type="project" value="TreeGrafter"/>
</dbReference>
<feature type="binding site" evidence="14">
    <location>
        <position position="129"/>
    </location>
    <ligand>
        <name>urate</name>
        <dbReference type="ChEBI" id="CHEBI:17775"/>
    </ligand>
</feature>
<dbReference type="UniPathway" id="UPA00394">
    <property type="reaction ID" value="UER00650"/>
</dbReference>
<feature type="binding site" evidence="14">
    <location>
        <position position="129"/>
    </location>
    <ligand>
        <name>5-hydroxyisourate</name>
        <dbReference type="ChEBI" id="CHEBI:18072"/>
    </ligand>
</feature>
<dbReference type="PIRSF" id="PIRSF000241">
    <property type="entry name" value="Urate_oxidase"/>
    <property type="match status" value="1"/>
</dbReference>
<evidence type="ECO:0000256" key="1">
    <source>
        <dbReference type="ARBA" id="ARBA00003860"/>
    </source>
</evidence>
<evidence type="ECO:0000256" key="10">
    <source>
        <dbReference type="ARBA" id="ARBA00031317"/>
    </source>
</evidence>
<feature type="active site" description="Charge relay system" evidence="13">
    <location>
        <position position="57"/>
    </location>
</feature>
<comment type="caution">
    <text evidence="16">The sequence shown here is derived from an EMBL/GenBank/DDBJ whole genome shotgun (WGS) entry which is preliminary data.</text>
</comment>
<feature type="binding site" evidence="14">
    <location>
        <position position="195"/>
    </location>
    <ligand>
        <name>5-hydroxyisourate</name>
        <dbReference type="ChEBI" id="CHEBI:18072"/>
    </ligand>
</feature>
<feature type="binding site" evidence="14">
    <location>
        <position position="221"/>
    </location>
    <ligand>
        <name>5-hydroxyisourate</name>
        <dbReference type="ChEBI" id="CHEBI:18072"/>
    </ligand>
</feature>
<dbReference type="SUPFAM" id="SSF55620">
    <property type="entry name" value="Tetrahydrobiopterin biosynthesis enzymes-like"/>
    <property type="match status" value="2"/>
</dbReference>
<evidence type="ECO:0000313" key="17">
    <source>
        <dbReference type="Proteomes" id="UP000318571"/>
    </source>
</evidence>
<dbReference type="GO" id="GO:0004846">
    <property type="term" value="F:urate oxidase activity"/>
    <property type="evidence" value="ECO:0007669"/>
    <property type="project" value="UniProtKB-EC"/>
</dbReference>
<dbReference type="PROSITE" id="PS00366">
    <property type="entry name" value="URICASE"/>
    <property type="match status" value="1"/>
</dbReference>
<dbReference type="GO" id="GO:0019628">
    <property type="term" value="P:urate catabolic process"/>
    <property type="evidence" value="ECO:0007669"/>
    <property type="project" value="UniProtKB-UniPathway"/>
</dbReference>
<feature type="binding site" evidence="14">
    <location>
        <position position="195"/>
    </location>
    <ligand>
        <name>urate</name>
        <dbReference type="ChEBI" id="CHEBI:17775"/>
    </ligand>
</feature>
<evidence type="ECO:0000256" key="9">
    <source>
        <dbReference type="ARBA" id="ARBA00023140"/>
    </source>
</evidence>
<comment type="function">
    <text evidence="1 12 15">Catalyzes the oxidation of uric acid to 5-hydroxyisourate, which is further processed to form (S)-allantoin.</text>
</comment>
<feature type="binding site" evidence="14">
    <location>
        <position position="58"/>
    </location>
    <ligand>
        <name>urate</name>
        <dbReference type="ChEBI" id="CHEBI:17775"/>
    </ligand>
</feature>
<feature type="binding site" evidence="14">
    <location>
        <position position="221"/>
    </location>
    <ligand>
        <name>urate</name>
        <dbReference type="ChEBI" id="CHEBI:17775"/>
    </ligand>
</feature>
<evidence type="ECO:0000256" key="13">
    <source>
        <dbReference type="PIRSR" id="PIRSR000241-1"/>
    </source>
</evidence>
<dbReference type="AlphaFoldDB" id="A0A553N828"/>
<feature type="binding site" evidence="14">
    <location>
        <position position="194"/>
    </location>
    <ligand>
        <name>5-hydroxyisourate</name>
        <dbReference type="ChEBI" id="CHEBI:18072"/>
    </ligand>
</feature>
<evidence type="ECO:0000256" key="7">
    <source>
        <dbReference type="ARBA" id="ARBA00022631"/>
    </source>
</evidence>
<name>A0A553N828_TIGCA</name>
<evidence type="ECO:0000256" key="15">
    <source>
        <dbReference type="RuleBase" id="RU004455"/>
    </source>
</evidence>
<evidence type="ECO:0000256" key="14">
    <source>
        <dbReference type="PIRSR" id="PIRSR000241-2"/>
    </source>
</evidence>
<feature type="binding site" evidence="14">
    <location>
        <position position="194"/>
    </location>
    <ligand>
        <name>urate</name>
        <dbReference type="ChEBI" id="CHEBI:17775"/>
    </ligand>
</feature>
<comment type="similarity">
    <text evidence="4 12 15">Belongs to the uricase family.</text>
</comment>
<organism evidence="16 17">
    <name type="scientific">Tigriopus californicus</name>
    <name type="common">Marine copepod</name>
    <dbReference type="NCBI Taxonomy" id="6832"/>
    <lineage>
        <taxon>Eukaryota</taxon>
        <taxon>Metazoa</taxon>
        <taxon>Ecdysozoa</taxon>
        <taxon>Arthropoda</taxon>
        <taxon>Crustacea</taxon>
        <taxon>Multicrustacea</taxon>
        <taxon>Hexanauplia</taxon>
        <taxon>Copepoda</taxon>
        <taxon>Harpacticoida</taxon>
        <taxon>Harpacticidae</taxon>
        <taxon>Tigriopus</taxon>
    </lineage>
</organism>
<evidence type="ECO:0000256" key="11">
    <source>
        <dbReference type="ARBA" id="ARBA00048818"/>
    </source>
</evidence>
<dbReference type="EC" id="1.7.3.3" evidence="5 12"/>
<reference evidence="16 17" key="1">
    <citation type="journal article" date="2018" name="Nat. Ecol. Evol.">
        <title>Genomic signatures of mitonuclear coevolution across populations of Tigriopus californicus.</title>
        <authorList>
            <person name="Barreto F.S."/>
            <person name="Watson E.T."/>
            <person name="Lima T.G."/>
            <person name="Willett C.S."/>
            <person name="Edmands S."/>
            <person name="Li W."/>
            <person name="Burton R.S."/>
        </authorList>
    </citation>
    <scope>NUCLEOTIDE SEQUENCE [LARGE SCALE GENOMIC DNA]</scope>
    <source>
        <strain evidence="16 17">San Diego</strain>
    </source>
</reference>
<evidence type="ECO:0000256" key="2">
    <source>
        <dbReference type="ARBA" id="ARBA00004275"/>
    </source>
</evidence>